<name>A0A1F5EYL8_9BACT</name>
<evidence type="ECO:0000313" key="2">
    <source>
        <dbReference type="EMBL" id="OGD72234.1"/>
    </source>
</evidence>
<keyword evidence="1" id="KW-0472">Membrane</keyword>
<gene>
    <name evidence="2" type="ORF">A3D09_02910</name>
</gene>
<reference evidence="2 3" key="1">
    <citation type="journal article" date="2016" name="Nat. Commun.">
        <title>Thousands of microbial genomes shed light on interconnected biogeochemical processes in an aquifer system.</title>
        <authorList>
            <person name="Anantharaman K."/>
            <person name="Brown C.T."/>
            <person name="Hug L.A."/>
            <person name="Sharon I."/>
            <person name="Castelle C.J."/>
            <person name="Probst A.J."/>
            <person name="Thomas B.C."/>
            <person name="Singh A."/>
            <person name="Wilkins M.J."/>
            <person name="Karaoz U."/>
            <person name="Brodie E.L."/>
            <person name="Williams K.H."/>
            <person name="Hubbard S.S."/>
            <person name="Banfield J.F."/>
        </authorList>
    </citation>
    <scope>NUCLEOTIDE SEQUENCE [LARGE SCALE GENOMIC DNA]</scope>
</reference>
<dbReference type="EMBL" id="MFAH01000003">
    <property type="protein sequence ID" value="OGD72234.1"/>
    <property type="molecule type" value="Genomic_DNA"/>
</dbReference>
<proteinExistence type="predicted"/>
<dbReference type="Proteomes" id="UP000177390">
    <property type="component" value="Unassembled WGS sequence"/>
</dbReference>
<evidence type="ECO:0000313" key="3">
    <source>
        <dbReference type="Proteomes" id="UP000177390"/>
    </source>
</evidence>
<dbReference type="AlphaFoldDB" id="A0A1F5EYL8"/>
<keyword evidence="1" id="KW-0812">Transmembrane</keyword>
<feature type="transmembrane region" description="Helical" evidence="1">
    <location>
        <begin position="20"/>
        <end position="42"/>
    </location>
</feature>
<comment type="caution">
    <text evidence="2">The sequence shown here is derived from an EMBL/GenBank/DDBJ whole genome shotgun (WGS) entry which is preliminary data.</text>
</comment>
<accession>A0A1F5EYL8</accession>
<evidence type="ECO:0000256" key="1">
    <source>
        <dbReference type="SAM" id="Phobius"/>
    </source>
</evidence>
<keyword evidence="1" id="KW-1133">Transmembrane helix</keyword>
<sequence length="256" mass="27001">MKKISNIKYQISNREAGVTLLLSILILAGLTLITLSIGSFAIQELRASRAVIVTEPAIAAAESAGEQGLWSIKRSNTLAQCPIGGVSAVAGTGLSNNTFVQTCKSYDKALIRIEGGTLLTFYLYDPNNINGDIDLQGFPITSISFAYISGTSPVSISVLRLNNATTGISPSTAVIDQSVTSSQTITTNLVAMGTEGRMKVTLTSSTDTTVEVNTNLGMPTYPTVDAYACSSRAAVSNCNSTSQEIFSRRINVTVPQ</sequence>
<protein>
    <submittedName>
        <fullName evidence="2">Uncharacterized protein</fullName>
    </submittedName>
</protein>
<organism evidence="2 3">
    <name type="scientific">Candidatus Collierbacteria bacterium RIFCSPHIGHO2_02_FULL_49_10</name>
    <dbReference type="NCBI Taxonomy" id="1817723"/>
    <lineage>
        <taxon>Bacteria</taxon>
        <taxon>Candidatus Collieribacteriota</taxon>
    </lineage>
</organism>